<evidence type="ECO:0000259" key="1">
    <source>
        <dbReference type="Pfam" id="PF09159"/>
    </source>
</evidence>
<dbReference type="InterPro" id="IPR015242">
    <property type="entry name" value="Ydc2_cat"/>
</dbReference>
<accession>A0A8H2VIN1</accession>
<dbReference type="InterPro" id="IPR039197">
    <property type="entry name" value="Mrs1/Cce1"/>
</dbReference>
<dbReference type="AlphaFoldDB" id="A0A8H2VIN1"/>
<dbReference type="GO" id="GO:0070336">
    <property type="term" value="F:flap-structured DNA binding"/>
    <property type="evidence" value="ECO:0007669"/>
    <property type="project" value="TreeGrafter"/>
</dbReference>
<evidence type="ECO:0000313" key="2">
    <source>
        <dbReference type="EMBL" id="CAB4256090.1"/>
    </source>
</evidence>
<dbReference type="Proteomes" id="UP000644660">
    <property type="component" value="Unassembled WGS sequence"/>
</dbReference>
<dbReference type="PANTHER" id="PTHR28072">
    <property type="entry name" value="CRUCIFORM CUTTING ENDONUCLEASE 1, MITOCHONDRIAL-RELATED"/>
    <property type="match status" value="1"/>
</dbReference>
<evidence type="ECO:0000313" key="3">
    <source>
        <dbReference type="Proteomes" id="UP000644660"/>
    </source>
</evidence>
<dbReference type="GO" id="GO:0000402">
    <property type="term" value="F:crossed form four-way junction DNA binding"/>
    <property type="evidence" value="ECO:0007669"/>
    <property type="project" value="TreeGrafter"/>
</dbReference>
<dbReference type="RefSeq" id="XP_041407934.1">
    <property type="nucleotide sequence ID" value="XM_041552000.1"/>
</dbReference>
<dbReference type="SUPFAM" id="SSF53098">
    <property type="entry name" value="Ribonuclease H-like"/>
    <property type="match status" value="1"/>
</dbReference>
<dbReference type="PANTHER" id="PTHR28072:SF1">
    <property type="entry name" value="CRUCIFORM CUTTING ENDONUCLEASE 1, MITOCHONDRIAL-RELATED"/>
    <property type="match status" value="1"/>
</dbReference>
<organism evidence="2 3">
    <name type="scientific">Maudiozyma barnettii</name>
    <dbReference type="NCBI Taxonomy" id="61262"/>
    <lineage>
        <taxon>Eukaryota</taxon>
        <taxon>Fungi</taxon>
        <taxon>Dikarya</taxon>
        <taxon>Ascomycota</taxon>
        <taxon>Saccharomycotina</taxon>
        <taxon>Saccharomycetes</taxon>
        <taxon>Saccharomycetales</taxon>
        <taxon>Saccharomycetaceae</taxon>
        <taxon>Maudiozyma</taxon>
    </lineage>
</organism>
<dbReference type="GO" id="GO:0004520">
    <property type="term" value="F:DNA endonuclease activity"/>
    <property type="evidence" value="ECO:0007669"/>
    <property type="project" value="TreeGrafter"/>
</dbReference>
<dbReference type="InterPro" id="IPR036397">
    <property type="entry name" value="RNaseH_sf"/>
</dbReference>
<proteinExistence type="predicted"/>
<dbReference type="InterPro" id="IPR012337">
    <property type="entry name" value="RNaseH-like_sf"/>
</dbReference>
<protein>
    <submittedName>
        <fullName evidence="2">Similar to Saccharomyces cerevisiae YIR021W MRS1 Protein required for the splicing of two mitochondrial group I introns (BI3 in COB and AI5beta in COX1)</fullName>
    </submittedName>
</protein>
<name>A0A8H2VIN1_9SACH</name>
<dbReference type="Pfam" id="PF09159">
    <property type="entry name" value="Ydc2-catalyt"/>
    <property type="match status" value="1"/>
</dbReference>
<reference evidence="2 3" key="1">
    <citation type="submission" date="2020-05" db="EMBL/GenBank/DDBJ databases">
        <authorList>
            <person name="Casaregola S."/>
            <person name="Devillers H."/>
            <person name="Grondin C."/>
        </authorList>
    </citation>
    <scope>NUCLEOTIDE SEQUENCE [LARGE SCALE GENOMIC DNA]</scope>
    <source>
        <strain evidence="2 3">CLIB 1767</strain>
    </source>
</reference>
<dbReference type="GO" id="GO:0000403">
    <property type="term" value="F:Y-form DNA binding"/>
    <property type="evidence" value="ECO:0007669"/>
    <property type="project" value="TreeGrafter"/>
</dbReference>
<dbReference type="EMBL" id="CAEFZW010000008">
    <property type="protein sequence ID" value="CAB4256090.1"/>
    <property type="molecule type" value="Genomic_DNA"/>
</dbReference>
<comment type="caution">
    <text evidence="2">The sequence shown here is derived from an EMBL/GenBank/DDBJ whole genome shotgun (WGS) entry which is preliminary data.</text>
</comment>
<feature type="domain" description="Mitochondrial resolvase Ydc2 catalytic" evidence="1">
    <location>
        <begin position="61"/>
        <end position="295"/>
    </location>
</feature>
<dbReference type="GeneID" id="64859160"/>
<dbReference type="Gene3D" id="3.30.420.10">
    <property type="entry name" value="Ribonuclease H-like superfamily/Ribonuclease H"/>
    <property type="match status" value="1"/>
</dbReference>
<sequence length="334" mass="37678">MNLPVLCKELKSNTLQRLAFLIGAKQDTKKALRIKNIQERFTLFHALSQTVPTNHANEITITSVDTGVVNCAVASMTIAAGPGSLPRLNYWKKWNLESQFLGVGQSLTLSPQLTSMVTGALVAQLLRDPGIEGTTLFTIEKQRARTVSSRVVSDPILKLNIVEHLLYDKLGGHGAIESSDPARMTKFWIPQELLKQEQEGAKFNSKRARMDLVKAMVFQGNPGLLTLSDPIDKQIQEYQTPSGESKGSRRGRMPRLFDALQLQEPMNGARKDDDLADSLLHALAWSQWYKTYNELNQLLMKSPLHSQLDEYIHRNYEQWQGLLMNQLQQKIIKN</sequence>
<gene>
    <name evidence="2" type="ORF">KABA2_08S03036</name>
</gene>
<dbReference type="GO" id="GO:0005739">
    <property type="term" value="C:mitochondrion"/>
    <property type="evidence" value="ECO:0007669"/>
    <property type="project" value="TreeGrafter"/>
</dbReference>
<keyword evidence="3" id="KW-1185">Reference proteome</keyword>